<feature type="repeat" description="RCC1" evidence="7">
    <location>
        <begin position="257"/>
        <end position="332"/>
    </location>
</feature>
<feature type="repeat" description="RCC1" evidence="7">
    <location>
        <begin position="203"/>
        <end position="255"/>
    </location>
</feature>
<protein>
    <submittedName>
        <fullName evidence="9">E3 ubiquitin-protein ligase herc4</fullName>
    </submittedName>
</protein>
<dbReference type="AlphaFoldDB" id="A0ABD2PZ57"/>
<feature type="repeat" description="RCC1" evidence="7">
    <location>
        <begin position="147"/>
        <end position="202"/>
    </location>
</feature>
<dbReference type="InterPro" id="IPR000569">
    <property type="entry name" value="HECT_dom"/>
</dbReference>
<evidence type="ECO:0000259" key="8">
    <source>
        <dbReference type="PROSITE" id="PS50237"/>
    </source>
</evidence>
<dbReference type="PANTHER" id="PTHR45622">
    <property type="entry name" value="UBIQUITIN-PROTEIN LIGASE E3A-RELATED"/>
    <property type="match status" value="1"/>
</dbReference>
<dbReference type="InterPro" id="IPR035983">
    <property type="entry name" value="Hect_E3_ubiquitin_ligase"/>
</dbReference>
<dbReference type="FunFam" id="3.30.2410.10:FF:000003">
    <property type="entry name" value="probable E3 ubiquitin-protein ligase HERC4 isoform X1"/>
    <property type="match status" value="1"/>
</dbReference>
<organism evidence="9 10">
    <name type="scientific">Cichlidogyrus casuarinus</name>
    <dbReference type="NCBI Taxonomy" id="1844966"/>
    <lineage>
        <taxon>Eukaryota</taxon>
        <taxon>Metazoa</taxon>
        <taxon>Spiralia</taxon>
        <taxon>Lophotrochozoa</taxon>
        <taxon>Platyhelminthes</taxon>
        <taxon>Monogenea</taxon>
        <taxon>Monopisthocotylea</taxon>
        <taxon>Dactylogyridea</taxon>
        <taxon>Ancyrocephalidae</taxon>
        <taxon>Cichlidogyrus</taxon>
    </lineage>
</organism>
<dbReference type="CDD" id="cd00078">
    <property type="entry name" value="HECTc"/>
    <property type="match status" value="1"/>
</dbReference>
<dbReference type="SUPFAM" id="SSF56204">
    <property type="entry name" value="Hect, E3 ligase catalytic domain"/>
    <property type="match status" value="1"/>
</dbReference>
<comment type="subcellular location">
    <subcellularLocation>
        <location evidence="1">Cytoplasm</location>
    </subcellularLocation>
</comment>
<dbReference type="Proteomes" id="UP001626550">
    <property type="component" value="Unassembled WGS sequence"/>
</dbReference>
<dbReference type="Gene3D" id="2.130.10.30">
    <property type="entry name" value="Regulator of chromosome condensation 1/beta-lactamase-inhibitor protein II"/>
    <property type="match status" value="2"/>
</dbReference>
<dbReference type="PANTHER" id="PTHR45622:SF76">
    <property type="entry name" value="HECT AND RLD DOMAIN CONTAINING E3 UBIQUITIN LIGASE 4, ISOFORM C"/>
    <property type="match status" value="1"/>
</dbReference>
<dbReference type="GO" id="GO:0005737">
    <property type="term" value="C:cytoplasm"/>
    <property type="evidence" value="ECO:0007669"/>
    <property type="project" value="UniProtKB-SubCell"/>
</dbReference>
<dbReference type="InterPro" id="IPR051709">
    <property type="entry name" value="Ub-ligase/GTPase-reg"/>
</dbReference>
<keyword evidence="3" id="KW-0808">Transferase</keyword>
<keyword evidence="4" id="KW-0677">Repeat</keyword>
<feature type="active site" description="Glycyl thioester intermediate" evidence="6">
    <location>
        <position position="1070"/>
    </location>
</feature>
<evidence type="ECO:0000256" key="4">
    <source>
        <dbReference type="ARBA" id="ARBA00022737"/>
    </source>
</evidence>
<dbReference type="FunFam" id="3.30.2160.10:FF:000004">
    <property type="entry name" value="probable E3 ubiquitin-protein ligase HERC4 isoform X1"/>
    <property type="match status" value="1"/>
</dbReference>
<feature type="repeat" description="RCC1" evidence="7">
    <location>
        <begin position="93"/>
        <end position="146"/>
    </location>
</feature>
<dbReference type="Pfam" id="PF25390">
    <property type="entry name" value="WD40_RLD"/>
    <property type="match status" value="1"/>
</dbReference>
<evidence type="ECO:0000256" key="2">
    <source>
        <dbReference type="ARBA" id="ARBA00022490"/>
    </source>
</evidence>
<dbReference type="Gene3D" id="3.30.2410.10">
    <property type="entry name" value="Hect, E3 ligase catalytic domain"/>
    <property type="match status" value="1"/>
</dbReference>
<dbReference type="PROSITE" id="PS50237">
    <property type="entry name" value="HECT"/>
    <property type="match status" value="1"/>
</dbReference>
<evidence type="ECO:0000313" key="9">
    <source>
        <dbReference type="EMBL" id="KAL3312710.1"/>
    </source>
</evidence>
<dbReference type="EMBL" id="JBJKFK010001585">
    <property type="protein sequence ID" value="KAL3312710.1"/>
    <property type="molecule type" value="Genomic_DNA"/>
</dbReference>
<sequence>MDEFYLPAQTSFSSSVGRIDFSTQIRVICIAAGAYHSAAIDSQGKVYTWGCNVNGQLGREESEIPGVVEALSKHRIIQISLGLEHSLALTETSHLFAWGANFQGQLGLSYVSAEPISQPQELSQLCGLPVRQICAGGNHSLILTTSGSIYTWGSNEFGQLGVETNFEKHEGLAIPNLVKLLKNQAVAYIACGESHSAALTNSGKVFTFGSSKLGQLGHIDQMPSSPIPKVVDHLTEKVVTQISCGRFHTFAFVPASGKLYSFGSNMDGQLGHGSSFDNPFLSTPTFIKGPHSFLPKEQIESLSNTTSLPSNGYNCLIRIYSGGDHNFIITTSPSPNLAVDYRKWTFWGLQNRIATLDALLLHRLCEMQTTGDDSRTNLATHRRESISNFLCSPPPPGSKEYQEELAISGQEFLSILDRLPPLEQDQFVKTRLGHIYSSLACLSACCLVSSETRSHFNLTRKDHGLDIDLAYRLQHDLFRVLEAADMRKLTSTLLTSVLTHEANRSNFPGLECLRAYIFLLVCPLLDTPRSRSSRDYSHTPLVISGYDTPYLVLNVFAQSINQLDSIPSNILDSWLATLQPRYLRRLVVNLNNQVAFILVSSQNMSAMEVMNSELYNQMLRNALDLMKRLHTIIDASYPEISYTTFYIPEIKDVLDVRRAFINWIQERSRDLTGAEVMPRMRPFNICDYAFIFDGEIKMQMLALEAQLHMKHAVNRAQSRATSNLLGTMFGFNGGLFGQNIREFSFGPEALPVLQLTVNRNSLVKDTMNQLSSCTYDDLKKPLNVKFTDEEAVDQGGVMKEFFLLIMRDVLDPIYGMFVCNDSTRMIWFSDKTMESERHFGLVGILCGLAIYNSIIVDLCFPLALFKKLQDVKPNLDDLKDYDPELGASFEKIIDYEDDDLQDVFCLDFSVTQDYFGECRKIDLVEDGRNIAVTQANKLQYVEAYVDHFFNKSVEKAFNAFKAGFHGVCSGVVLKMFRPIELQSLVVGTELYDWGELRANAHYEGEYWDRHPVIEWFWDVLLREMSLDDKKKFLRFLTGCDRVPIWGLKAIKINIQPSGGGDSFLPAAHTCFNLLDLPKYSTKDLLRTKLLLAIQQTEGFALV</sequence>
<evidence type="ECO:0000256" key="6">
    <source>
        <dbReference type="PROSITE-ProRule" id="PRU00104"/>
    </source>
</evidence>
<reference evidence="9 10" key="1">
    <citation type="submission" date="2024-11" db="EMBL/GenBank/DDBJ databases">
        <title>Adaptive evolution of stress response genes in parasites aligns with host niche diversity.</title>
        <authorList>
            <person name="Hahn C."/>
            <person name="Resl P."/>
        </authorList>
    </citation>
    <scope>NUCLEOTIDE SEQUENCE [LARGE SCALE GENOMIC DNA]</scope>
    <source>
        <strain evidence="9">EGGRZ-B1_66</strain>
        <tissue evidence="9">Body</tissue>
    </source>
</reference>
<dbReference type="InterPro" id="IPR000408">
    <property type="entry name" value="Reg_chr_condens"/>
</dbReference>
<dbReference type="InterPro" id="IPR058923">
    <property type="entry name" value="RCC1-like_dom"/>
</dbReference>
<keyword evidence="5 6" id="KW-0833">Ubl conjugation pathway</keyword>
<evidence type="ECO:0000256" key="7">
    <source>
        <dbReference type="PROSITE-ProRule" id="PRU00235"/>
    </source>
</evidence>
<name>A0ABD2PZ57_9PLAT</name>
<dbReference type="Gene3D" id="3.90.1750.10">
    <property type="entry name" value="Hect, E3 ligase catalytic domains"/>
    <property type="match status" value="1"/>
</dbReference>
<gene>
    <name evidence="9" type="primary">HERC4</name>
    <name evidence="9" type="ORF">Ciccas_008693</name>
</gene>
<keyword evidence="10" id="KW-1185">Reference proteome</keyword>
<proteinExistence type="predicted"/>
<dbReference type="GO" id="GO:0016740">
    <property type="term" value="F:transferase activity"/>
    <property type="evidence" value="ECO:0007669"/>
    <property type="project" value="UniProtKB-KW"/>
</dbReference>
<accession>A0ABD2PZ57</accession>
<evidence type="ECO:0000313" key="10">
    <source>
        <dbReference type="Proteomes" id="UP001626550"/>
    </source>
</evidence>
<dbReference type="PROSITE" id="PS50012">
    <property type="entry name" value="RCC1_3"/>
    <property type="match status" value="5"/>
</dbReference>
<dbReference type="SMART" id="SM00119">
    <property type="entry name" value="HECTc"/>
    <property type="match status" value="1"/>
</dbReference>
<dbReference type="Pfam" id="PF00632">
    <property type="entry name" value="HECT"/>
    <property type="match status" value="1"/>
</dbReference>
<keyword evidence="2" id="KW-0963">Cytoplasm</keyword>
<evidence type="ECO:0000256" key="1">
    <source>
        <dbReference type="ARBA" id="ARBA00004496"/>
    </source>
</evidence>
<dbReference type="PRINTS" id="PR00633">
    <property type="entry name" value="RCCNDNSATION"/>
</dbReference>
<evidence type="ECO:0000256" key="5">
    <source>
        <dbReference type="ARBA" id="ARBA00022786"/>
    </source>
</evidence>
<dbReference type="PROSITE" id="PS00626">
    <property type="entry name" value="RCC1_2"/>
    <property type="match status" value="2"/>
</dbReference>
<feature type="repeat" description="RCC1" evidence="7">
    <location>
        <begin position="44"/>
        <end position="92"/>
    </location>
</feature>
<dbReference type="Gene3D" id="3.30.2160.10">
    <property type="entry name" value="Hect, E3 ligase catalytic domain"/>
    <property type="match status" value="1"/>
</dbReference>
<comment type="caution">
    <text evidence="9">The sequence shown here is derived from an EMBL/GenBank/DDBJ whole genome shotgun (WGS) entry which is preliminary data.</text>
</comment>
<dbReference type="InterPro" id="IPR009091">
    <property type="entry name" value="RCC1/BLIP-II"/>
</dbReference>
<feature type="domain" description="HECT" evidence="8">
    <location>
        <begin position="774"/>
        <end position="1102"/>
    </location>
</feature>
<evidence type="ECO:0000256" key="3">
    <source>
        <dbReference type="ARBA" id="ARBA00022679"/>
    </source>
</evidence>
<dbReference type="SUPFAM" id="SSF50985">
    <property type="entry name" value="RCC1/BLIP-II"/>
    <property type="match status" value="1"/>
</dbReference>